<protein>
    <submittedName>
        <fullName evidence="2">Uncharacterized protein</fullName>
    </submittedName>
</protein>
<gene>
    <name evidence="2" type="ORF">Goshw_023514</name>
</gene>
<feature type="compositionally biased region" description="Polar residues" evidence="1">
    <location>
        <begin position="74"/>
        <end position="84"/>
    </location>
</feature>
<organism evidence="2 3">
    <name type="scientific">Gossypium schwendimanii</name>
    <name type="common">Cotton</name>
    <dbReference type="NCBI Taxonomy" id="34291"/>
    <lineage>
        <taxon>Eukaryota</taxon>
        <taxon>Viridiplantae</taxon>
        <taxon>Streptophyta</taxon>
        <taxon>Embryophyta</taxon>
        <taxon>Tracheophyta</taxon>
        <taxon>Spermatophyta</taxon>
        <taxon>Magnoliopsida</taxon>
        <taxon>eudicotyledons</taxon>
        <taxon>Gunneridae</taxon>
        <taxon>Pentapetalae</taxon>
        <taxon>rosids</taxon>
        <taxon>malvids</taxon>
        <taxon>Malvales</taxon>
        <taxon>Malvaceae</taxon>
        <taxon>Malvoideae</taxon>
        <taxon>Gossypium</taxon>
    </lineage>
</organism>
<feature type="compositionally biased region" description="Basic residues" evidence="1">
    <location>
        <begin position="680"/>
        <end position="689"/>
    </location>
</feature>
<keyword evidence="3" id="KW-1185">Reference proteome</keyword>
<evidence type="ECO:0000256" key="1">
    <source>
        <dbReference type="SAM" id="MobiDB-lite"/>
    </source>
</evidence>
<feature type="compositionally biased region" description="Polar residues" evidence="1">
    <location>
        <begin position="664"/>
        <end position="679"/>
    </location>
</feature>
<feature type="region of interest" description="Disordered" evidence="1">
    <location>
        <begin position="66"/>
        <end position="86"/>
    </location>
</feature>
<dbReference type="OrthoDB" id="984863at2759"/>
<dbReference type="EMBL" id="JABFAF010000011">
    <property type="protein sequence ID" value="MBA0871274.1"/>
    <property type="molecule type" value="Genomic_DNA"/>
</dbReference>
<reference evidence="2 3" key="1">
    <citation type="journal article" date="2019" name="Genome Biol. Evol.">
        <title>Insights into the evolution of the New World diploid cottons (Gossypium, subgenus Houzingenia) based on genome sequencing.</title>
        <authorList>
            <person name="Grover C.E."/>
            <person name="Arick M.A. 2nd"/>
            <person name="Thrash A."/>
            <person name="Conover J.L."/>
            <person name="Sanders W.S."/>
            <person name="Peterson D.G."/>
            <person name="Frelichowski J.E."/>
            <person name="Scheffler J.A."/>
            <person name="Scheffler B.E."/>
            <person name="Wendel J.F."/>
        </authorList>
    </citation>
    <scope>NUCLEOTIDE SEQUENCE [LARGE SCALE GENOMIC DNA]</scope>
    <source>
        <strain evidence="2">1</strain>
        <tissue evidence="2">Leaf</tissue>
    </source>
</reference>
<evidence type="ECO:0000313" key="3">
    <source>
        <dbReference type="Proteomes" id="UP000593576"/>
    </source>
</evidence>
<evidence type="ECO:0000313" key="2">
    <source>
        <dbReference type="EMBL" id="MBA0871274.1"/>
    </source>
</evidence>
<feature type="region of interest" description="Disordered" evidence="1">
    <location>
        <begin position="320"/>
        <end position="342"/>
    </location>
</feature>
<dbReference type="AlphaFoldDB" id="A0A7J9MK11"/>
<proteinExistence type="predicted"/>
<sequence length="766" mass="85000">MEYPLFDFKGFSDIDDFDFMDNDNDIMVNEVATNFSKGIEDIGSASGSNNNQPIIDEPKSNQILPAPANELHESPSTPQPSQMPKTLVDTGVELPPPLVTTNEQTQLDPMNANLNTFGEVPLDQLIASPDLANESFLHGWSSDSNLKQPVSLGFEGNNPSLQNDDDACQTTSPPFSPLIMERTSSFPLPLEEMLLKDGVYMTQPVYSECRANSIETNQFNRHIGSSLPEDRVYTTQPVYLERRVNLVKANNLNGHIGSSLPEDGVYTAKPVDLECRVNSLQKNTLNGHVGSSLQDKLLSCSPQREDLMNPCRRVTFTDQFQQNNGNNNSNGNHQPLVDLNSTPQSLTGVGLLHGRSTQVNRQAPAWNSYKANDFYRPLASSGSQANEFQSIGNSDSQHYNFIQPRSSTLLTSQHQLKNSSQLLNQVPNRPNASDSLLQHSMFTKHSMPSQSQNLSYQQHDQVSMAPGANNPRTYSTRLTESSMPLRTSTLAPNPQTNPLDVSDLRYRNSLQPRSSMLFNSRYNFQDLNDCHDHQSDQFNLMTTQLGSQVSNSMLQDSPMHSGSYQMPRHQQASNQFSIHGLSKLPHHQQASSQFSMPCLSNPDLYNSKLPESSILQRPQQQEGLLNQPARPISAYPLPGTGTGTGTGTSISSIVFNSLLQKETGDTSTSHQVGTPLSNYKKQRASRRQRPTLARTRFGLEESSSSFKRFRREPSILPMPQRDPSTMSMPIPILVLDAEHENRNLLSMHNEANTSSNASNLSGPRPI</sequence>
<feature type="compositionally biased region" description="Low complexity" evidence="1">
    <location>
        <begin position="323"/>
        <end position="332"/>
    </location>
</feature>
<accession>A0A7J9MK11</accession>
<comment type="caution">
    <text evidence="2">The sequence shown here is derived from an EMBL/GenBank/DDBJ whole genome shotgun (WGS) entry which is preliminary data.</text>
</comment>
<feature type="region of interest" description="Disordered" evidence="1">
    <location>
        <begin position="552"/>
        <end position="572"/>
    </location>
</feature>
<feature type="region of interest" description="Disordered" evidence="1">
    <location>
        <begin position="664"/>
        <end position="690"/>
    </location>
</feature>
<name>A0A7J9MK11_GOSSC</name>
<dbReference type="Proteomes" id="UP000593576">
    <property type="component" value="Unassembled WGS sequence"/>
</dbReference>